<dbReference type="PANTHER" id="PTHR40036:SF1">
    <property type="entry name" value="MACROCIN O-METHYLTRANSFERASE"/>
    <property type="match status" value="1"/>
</dbReference>
<dbReference type="Pfam" id="PF05711">
    <property type="entry name" value="TylF"/>
    <property type="match status" value="1"/>
</dbReference>
<gene>
    <name evidence="1" type="ORF">IV02_27280</name>
</gene>
<dbReference type="InterPro" id="IPR029063">
    <property type="entry name" value="SAM-dependent_MTases_sf"/>
</dbReference>
<dbReference type="Proteomes" id="UP000028643">
    <property type="component" value="Unassembled WGS sequence"/>
</dbReference>
<protein>
    <submittedName>
        <fullName evidence="1">dTDP-6-deoxy-L-hexose 3-O-methyltransferase</fullName>
    </submittedName>
</protein>
<dbReference type="AlphaFoldDB" id="A0A085UQG9"/>
<dbReference type="EMBL" id="JPQT01000148">
    <property type="protein sequence ID" value="KFE45432.1"/>
    <property type="molecule type" value="Genomic_DNA"/>
</dbReference>
<keyword evidence="1" id="KW-0489">Methyltransferase</keyword>
<organism evidence="1 2">
    <name type="scientific">Pseudomonas syringae</name>
    <dbReference type="NCBI Taxonomy" id="317"/>
    <lineage>
        <taxon>Bacteria</taxon>
        <taxon>Pseudomonadati</taxon>
        <taxon>Pseudomonadota</taxon>
        <taxon>Gammaproteobacteria</taxon>
        <taxon>Pseudomonadales</taxon>
        <taxon>Pseudomonadaceae</taxon>
        <taxon>Pseudomonas</taxon>
    </lineage>
</organism>
<dbReference type="Gene3D" id="3.40.50.150">
    <property type="entry name" value="Vaccinia Virus protein VP39"/>
    <property type="match status" value="1"/>
</dbReference>
<evidence type="ECO:0000313" key="1">
    <source>
        <dbReference type="EMBL" id="KFE45432.1"/>
    </source>
</evidence>
<dbReference type="GO" id="GO:0032259">
    <property type="term" value="P:methylation"/>
    <property type="evidence" value="ECO:0007669"/>
    <property type="project" value="UniProtKB-KW"/>
</dbReference>
<dbReference type="SUPFAM" id="SSF53335">
    <property type="entry name" value="S-adenosyl-L-methionine-dependent methyltransferases"/>
    <property type="match status" value="1"/>
</dbReference>
<dbReference type="InterPro" id="IPR008884">
    <property type="entry name" value="TylF_MeTrfase"/>
</dbReference>
<name>A0A085UQG9_PSESX</name>
<sequence length="240" mass="27022">MTKRRLTGPEAEYNEKRADVLKRVDSQYVADAPFVFANRIAVTAALSRIELFKMVQDIPGAIIECGVYKGNSLMLYMQLSMILEPYAINRSIIGFDTFSGFASIDAEQDPTDINENMFSDTDESIIQDMIDANDLVRPVNRIPRCEIIKGDIMETVPAFPKTRPDLVVAMLILDTDLYSSTKVALETFLPFMPKGAIVVLDEVAYRNFPGETSALREVLDLNKVELKRLPFDSCVGYFRI</sequence>
<evidence type="ECO:0000313" key="2">
    <source>
        <dbReference type="Proteomes" id="UP000028643"/>
    </source>
</evidence>
<comment type="caution">
    <text evidence="1">The sequence shown here is derived from an EMBL/GenBank/DDBJ whole genome shotgun (WGS) entry which is preliminary data.</text>
</comment>
<dbReference type="GO" id="GO:0008168">
    <property type="term" value="F:methyltransferase activity"/>
    <property type="evidence" value="ECO:0007669"/>
    <property type="project" value="UniProtKB-KW"/>
</dbReference>
<keyword evidence="1" id="KW-0808">Transferase</keyword>
<dbReference type="RefSeq" id="WP_020290783.1">
    <property type="nucleotide sequence ID" value="NZ_JPQT01000148.1"/>
</dbReference>
<dbReference type="PATRIC" id="fig|317.174.peg.5573"/>
<dbReference type="PANTHER" id="PTHR40036">
    <property type="entry name" value="MACROCIN O-METHYLTRANSFERASE"/>
    <property type="match status" value="1"/>
</dbReference>
<accession>A0A085UQG9</accession>
<reference evidence="1 2" key="1">
    <citation type="submission" date="2014-07" db="EMBL/GenBank/DDBJ databases">
        <title>Draft Genome Sequences of Environmental Pseudomonas syringae strains.</title>
        <authorList>
            <person name="Baltrus D.A."/>
            <person name="Berge O."/>
            <person name="Morris C."/>
        </authorList>
    </citation>
    <scope>NUCLEOTIDE SEQUENCE [LARGE SCALE GENOMIC DNA]</scope>
    <source>
        <strain evidence="1 2">CEB003</strain>
    </source>
</reference>
<proteinExistence type="predicted"/>